<dbReference type="GO" id="GO:0005506">
    <property type="term" value="F:iron ion binding"/>
    <property type="evidence" value="ECO:0007669"/>
    <property type="project" value="InterPro"/>
</dbReference>
<dbReference type="Proteomes" id="UP000198635">
    <property type="component" value="Unassembled WGS sequence"/>
</dbReference>
<dbReference type="GO" id="GO:0051536">
    <property type="term" value="F:iron-sulfur cluster binding"/>
    <property type="evidence" value="ECO:0007669"/>
    <property type="project" value="InterPro"/>
</dbReference>
<dbReference type="GO" id="GO:0016226">
    <property type="term" value="P:iron-sulfur cluster assembly"/>
    <property type="evidence" value="ECO:0007669"/>
    <property type="project" value="InterPro"/>
</dbReference>
<dbReference type="Gene3D" id="3.30.300.130">
    <property type="entry name" value="Fe-S cluster assembly (FSCA)"/>
    <property type="match status" value="1"/>
</dbReference>
<feature type="domain" description="NIF system FeS cluster assembly NifU C-terminal" evidence="2">
    <location>
        <begin position="5"/>
        <end position="71"/>
    </location>
</feature>
<dbReference type="EMBL" id="FORX01000007">
    <property type="protein sequence ID" value="SFJ80664.1"/>
    <property type="molecule type" value="Genomic_DNA"/>
</dbReference>
<dbReference type="InterPro" id="IPR034904">
    <property type="entry name" value="FSCA_dom_sf"/>
</dbReference>
<organism evidence="3 4">
    <name type="scientific">Desulfomicrobium apsheronum</name>
    <dbReference type="NCBI Taxonomy" id="52560"/>
    <lineage>
        <taxon>Bacteria</taxon>
        <taxon>Pseudomonadati</taxon>
        <taxon>Thermodesulfobacteriota</taxon>
        <taxon>Desulfovibrionia</taxon>
        <taxon>Desulfovibrionales</taxon>
        <taxon>Desulfomicrobiaceae</taxon>
        <taxon>Desulfomicrobium</taxon>
    </lineage>
</organism>
<dbReference type="InterPro" id="IPR001075">
    <property type="entry name" value="NIF_FeS_clus_asmbl_NifU_C"/>
</dbReference>
<proteinExistence type="inferred from homology"/>
<evidence type="ECO:0000313" key="4">
    <source>
        <dbReference type="Proteomes" id="UP000198635"/>
    </source>
</evidence>
<dbReference type="AlphaFoldDB" id="A0A1I3UAX4"/>
<dbReference type="STRING" id="52560.SAMN04488082_107112"/>
<gene>
    <name evidence="3" type="ORF">SAMN04488082_107112</name>
</gene>
<evidence type="ECO:0000256" key="1">
    <source>
        <dbReference type="ARBA" id="ARBA00006420"/>
    </source>
</evidence>
<dbReference type="Pfam" id="PF01106">
    <property type="entry name" value="NifU"/>
    <property type="match status" value="1"/>
</dbReference>
<sequence length="73" mass="7842">MREQVEKALDTVRPILQADGGYVELVDILPSGIVQVRMSGACKGCPMAQMTLKSSIERAVKKMVPGIKAVEAV</sequence>
<accession>A0A1I3UAX4</accession>
<reference evidence="4" key="1">
    <citation type="submission" date="2016-10" db="EMBL/GenBank/DDBJ databases">
        <authorList>
            <person name="Varghese N."/>
            <person name="Submissions S."/>
        </authorList>
    </citation>
    <scope>NUCLEOTIDE SEQUENCE [LARGE SCALE GENOMIC DNA]</scope>
    <source>
        <strain evidence="4">DSM 5918</strain>
    </source>
</reference>
<dbReference type="SUPFAM" id="SSF117916">
    <property type="entry name" value="Fe-S cluster assembly (FSCA) domain-like"/>
    <property type="match status" value="1"/>
</dbReference>
<dbReference type="RefSeq" id="WP_092374382.1">
    <property type="nucleotide sequence ID" value="NZ_FORX01000007.1"/>
</dbReference>
<name>A0A1I3UAX4_9BACT</name>
<comment type="similarity">
    <text evidence="1">Belongs to the NifU family.</text>
</comment>
<dbReference type="OrthoDB" id="9796965at2"/>
<protein>
    <submittedName>
        <fullName evidence="3">Fe-S cluster biogenesis protein NfuA, 4Fe-4S-binding domain</fullName>
    </submittedName>
</protein>
<dbReference type="PANTHER" id="PTHR11178:SF25">
    <property type="entry name" value="NIFU-LIKE PROTEIN 3, CHLOROPLASTIC"/>
    <property type="match status" value="1"/>
</dbReference>
<dbReference type="PANTHER" id="PTHR11178">
    <property type="entry name" value="IRON-SULFUR CLUSTER SCAFFOLD PROTEIN NFU-RELATED"/>
    <property type="match status" value="1"/>
</dbReference>
<evidence type="ECO:0000259" key="2">
    <source>
        <dbReference type="Pfam" id="PF01106"/>
    </source>
</evidence>
<evidence type="ECO:0000313" key="3">
    <source>
        <dbReference type="EMBL" id="SFJ80664.1"/>
    </source>
</evidence>
<keyword evidence="4" id="KW-1185">Reference proteome</keyword>